<name>A0A2W5EVS5_9SPHI</name>
<dbReference type="InterPro" id="IPR032710">
    <property type="entry name" value="NTF2-like_dom_sf"/>
</dbReference>
<feature type="signal peptide" evidence="1">
    <location>
        <begin position="1"/>
        <end position="22"/>
    </location>
</feature>
<dbReference type="AlphaFoldDB" id="A0A2W5EVS5"/>
<dbReference type="Pfam" id="PF14534">
    <property type="entry name" value="DUF4440"/>
    <property type="match status" value="1"/>
</dbReference>
<dbReference type="Proteomes" id="UP000249645">
    <property type="component" value="Unassembled WGS sequence"/>
</dbReference>
<evidence type="ECO:0000313" key="3">
    <source>
        <dbReference type="EMBL" id="PZP48065.1"/>
    </source>
</evidence>
<feature type="chain" id="PRO_5016083010" evidence="1">
    <location>
        <begin position="23"/>
        <end position="147"/>
    </location>
</feature>
<dbReference type="SUPFAM" id="SSF54427">
    <property type="entry name" value="NTF2-like"/>
    <property type="match status" value="1"/>
</dbReference>
<dbReference type="InterPro" id="IPR027843">
    <property type="entry name" value="DUF4440"/>
</dbReference>
<keyword evidence="1" id="KW-0732">Signal</keyword>
<gene>
    <name evidence="3" type="ORF">DI598_10370</name>
</gene>
<proteinExistence type="predicted"/>
<reference evidence="3 4" key="1">
    <citation type="submission" date="2017-11" db="EMBL/GenBank/DDBJ databases">
        <title>Infants hospitalized years apart are colonized by the same room-sourced microbial strains.</title>
        <authorList>
            <person name="Brooks B."/>
            <person name="Olm M.R."/>
            <person name="Firek B.A."/>
            <person name="Baker R."/>
            <person name="Thomas B.C."/>
            <person name="Morowitz M.J."/>
            <person name="Banfield J.F."/>
        </authorList>
    </citation>
    <scope>NUCLEOTIDE SEQUENCE [LARGE SCALE GENOMIC DNA]</scope>
    <source>
        <strain evidence="3">S2_009_000_R2_76</strain>
    </source>
</reference>
<dbReference type="EMBL" id="QFOI01000173">
    <property type="protein sequence ID" value="PZP48065.1"/>
    <property type="molecule type" value="Genomic_DNA"/>
</dbReference>
<feature type="domain" description="DUF4440" evidence="2">
    <location>
        <begin position="34"/>
        <end position="136"/>
    </location>
</feature>
<protein>
    <submittedName>
        <fullName evidence="3">DUF4440 domain-containing protein</fullName>
    </submittedName>
</protein>
<evidence type="ECO:0000256" key="1">
    <source>
        <dbReference type="SAM" id="SignalP"/>
    </source>
</evidence>
<dbReference type="Gene3D" id="3.10.450.50">
    <property type="match status" value="1"/>
</dbReference>
<evidence type="ECO:0000259" key="2">
    <source>
        <dbReference type="Pfam" id="PF14534"/>
    </source>
</evidence>
<comment type="caution">
    <text evidence="3">The sequence shown here is derived from an EMBL/GenBank/DDBJ whole genome shotgun (WGS) entry which is preliminary data.</text>
</comment>
<evidence type="ECO:0000313" key="4">
    <source>
        <dbReference type="Proteomes" id="UP000249645"/>
    </source>
</evidence>
<sequence length="147" mass="16409">MKLLKYVLFSFFLFLLNYNAEAQDTKSEKEVSSTIQKFTKALEDGDTATLHAMTAEKLTYGHSSGKVQDQKEFLTSLSDGSSDFVKINISEQHIDIFGTTAVVRHILSATTNDGGKPGNVSLKILLVFQMQKGKWILLTRQAVKFNN</sequence>
<organism evidence="3 4">
    <name type="scientific">Pseudopedobacter saltans</name>
    <dbReference type="NCBI Taxonomy" id="151895"/>
    <lineage>
        <taxon>Bacteria</taxon>
        <taxon>Pseudomonadati</taxon>
        <taxon>Bacteroidota</taxon>
        <taxon>Sphingobacteriia</taxon>
        <taxon>Sphingobacteriales</taxon>
        <taxon>Sphingobacteriaceae</taxon>
        <taxon>Pseudopedobacter</taxon>
    </lineage>
</organism>
<accession>A0A2W5EVS5</accession>